<dbReference type="STRING" id="90262.A0A1X2IC47"/>
<comment type="subcellular location">
    <subcellularLocation>
        <location evidence="1 5 6">Nucleus</location>
    </subcellularLocation>
</comment>
<dbReference type="EMBL" id="MCGE01000016">
    <property type="protein sequence ID" value="ORZ13674.1"/>
    <property type="molecule type" value="Genomic_DNA"/>
</dbReference>
<keyword evidence="2 5" id="KW-0238">DNA-binding</keyword>
<dbReference type="PANTHER" id="PTHR24208:SF166">
    <property type="entry name" value="LIM HOMEOBOX TRANSCRIPTION FACTOR 1 ALPHA, ISOFORM B"/>
    <property type="match status" value="1"/>
</dbReference>
<evidence type="ECO:0000256" key="4">
    <source>
        <dbReference type="ARBA" id="ARBA00023242"/>
    </source>
</evidence>
<dbReference type="Gene3D" id="1.10.10.60">
    <property type="entry name" value="Homeodomain-like"/>
    <property type="match status" value="1"/>
</dbReference>
<dbReference type="SUPFAM" id="SSF46689">
    <property type="entry name" value="Homeodomain-like"/>
    <property type="match status" value="1"/>
</dbReference>
<dbReference type="Pfam" id="PF00046">
    <property type="entry name" value="Homeodomain"/>
    <property type="match status" value="1"/>
</dbReference>
<feature type="region of interest" description="Disordered" evidence="7">
    <location>
        <begin position="55"/>
        <end position="121"/>
    </location>
</feature>
<dbReference type="PANTHER" id="PTHR24208">
    <property type="entry name" value="LIM/HOMEOBOX PROTEIN LHX"/>
    <property type="match status" value="1"/>
</dbReference>
<protein>
    <recommendedName>
        <fullName evidence="8">Homeobox domain-containing protein</fullName>
    </recommendedName>
</protein>
<name>A0A1X2IC47_9FUNG</name>
<dbReference type="SMART" id="SM00389">
    <property type="entry name" value="HOX"/>
    <property type="match status" value="1"/>
</dbReference>
<dbReference type="OrthoDB" id="6159439at2759"/>
<keyword evidence="10" id="KW-1185">Reference proteome</keyword>
<dbReference type="AlphaFoldDB" id="A0A1X2IC47"/>
<feature type="compositionally biased region" description="Polar residues" evidence="7">
    <location>
        <begin position="104"/>
        <end position="121"/>
    </location>
</feature>
<dbReference type="Proteomes" id="UP000193560">
    <property type="component" value="Unassembled WGS sequence"/>
</dbReference>
<dbReference type="InterPro" id="IPR017970">
    <property type="entry name" value="Homeobox_CS"/>
</dbReference>
<reference evidence="9 10" key="1">
    <citation type="submission" date="2016-07" db="EMBL/GenBank/DDBJ databases">
        <title>Pervasive Adenine N6-methylation of Active Genes in Fungi.</title>
        <authorList>
            <consortium name="DOE Joint Genome Institute"/>
            <person name="Mondo S.J."/>
            <person name="Dannebaum R.O."/>
            <person name="Kuo R.C."/>
            <person name="Labutti K."/>
            <person name="Haridas S."/>
            <person name="Kuo A."/>
            <person name="Salamov A."/>
            <person name="Ahrendt S.R."/>
            <person name="Lipzen A."/>
            <person name="Sullivan W."/>
            <person name="Andreopoulos W.B."/>
            <person name="Clum A."/>
            <person name="Lindquist E."/>
            <person name="Daum C."/>
            <person name="Ramamoorthy G.K."/>
            <person name="Gryganskyi A."/>
            <person name="Culley D."/>
            <person name="Magnuson J.K."/>
            <person name="James T.Y."/>
            <person name="O'Malley M.A."/>
            <person name="Stajich J.E."/>
            <person name="Spatafora J.W."/>
            <person name="Visel A."/>
            <person name="Grigoriev I.V."/>
        </authorList>
    </citation>
    <scope>NUCLEOTIDE SEQUENCE [LARGE SCALE GENOMIC DNA]</scope>
    <source>
        <strain evidence="9 10">NRRL 1336</strain>
    </source>
</reference>
<evidence type="ECO:0000256" key="6">
    <source>
        <dbReference type="RuleBase" id="RU000682"/>
    </source>
</evidence>
<proteinExistence type="predicted"/>
<keyword evidence="4 5" id="KW-0539">Nucleus</keyword>
<gene>
    <name evidence="9" type="ORF">BCR42DRAFT_453009</name>
</gene>
<dbReference type="InterPro" id="IPR009057">
    <property type="entry name" value="Homeodomain-like_sf"/>
</dbReference>
<evidence type="ECO:0000256" key="1">
    <source>
        <dbReference type="ARBA" id="ARBA00004123"/>
    </source>
</evidence>
<dbReference type="InterPro" id="IPR001356">
    <property type="entry name" value="HD"/>
</dbReference>
<organism evidence="9 10">
    <name type="scientific">Absidia repens</name>
    <dbReference type="NCBI Taxonomy" id="90262"/>
    <lineage>
        <taxon>Eukaryota</taxon>
        <taxon>Fungi</taxon>
        <taxon>Fungi incertae sedis</taxon>
        <taxon>Mucoromycota</taxon>
        <taxon>Mucoromycotina</taxon>
        <taxon>Mucoromycetes</taxon>
        <taxon>Mucorales</taxon>
        <taxon>Cunninghamellaceae</taxon>
        <taxon>Absidia</taxon>
    </lineage>
</organism>
<dbReference type="CDD" id="cd00086">
    <property type="entry name" value="homeodomain"/>
    <property type="match status" value="1"/>
</dbReference>
<feature type="compositionally biased region" description="Basic residues" evidence="7">
    <location>
        <begin position="188"/>
        <end position="198"/>
    </location>
</feature>
<evidence type="ECO:0000313" key="10">
    <source>
        <dbReference type="Proteomes" id="UP000193560"/>
    </source>
</evidence>
<evidence type="ECO:0000313" key="9">
    <source>
        <dbReference type="EMBL" id="ORZ13674.1"/>
    </source>
</evidence>
<dbReference type="GO" id="GO:0000977">
    <property type="term" value="F:RNA polymerase II transcription regulatory region sequence-specific DNA binding"/>
    <property type="evidence" value="ECO:0007669"/>
    <property type="project" value="TreeGrafter"/>
</dbReference>
<dbReference type="PROSITE" id="PS50071">
    <property type="entry name" value="HOMEOBOX_2"/>
    <property type="match status" value="1"/>
</dbReference>
<feature type="region of interest" description="Disordered" evidence="7">
    <location>
        <begin position="348"/>
        <end position="377"/>
    </location>
</feature>
<feature type="region of interest" description="Disordered" evidence="7">
    <location>
        <begin position="404"/>
        <end position="446"/>
    </location>
</feature>
<feature type="compositionally biased region" description="Low complexity" evidence="7">
    <location>
        <begin position="217"/>
        <end position="226"/>
    </location>
</feature>
<comment type="caution">
    <text evidence="9">The sequence shown here is derived from an EMBL/GenBank/DDBJ whole genome shotgun (WGS) entry which is preliminary data.</text>
</comment>
<keyword evidence="3 5" id="KW-0371">Homeobox</keyword>
<dbReference type="InterPro" id="IPR050453">
    <property type="entry name" value="LIM_Homeobox_TF"/>
</dbReference>
<feature type="domain" description="Homeobox" evidence="8">
    <location>
        <begin position="134"/>
        <end position="194"/>
    </location>
</feature>
<feature type="compositionally biased region" description="Low complexity" evidence="7">
    <location>
        <begin position="362"/>
        <end position="377"/>
    </location>
</feature>
<dbReference type="GO" id="GO:0005634">
    <property type="term" value="C:nucleus"/>
    <property type="evidence" value="ECO:0007669"/>
    <property type="project" value="UniProtKB-SubCell"/>
</dbReference>
<accession>A0A1X2IC47</accession>
<dbReference type="GO" id="GO:0000981">
    <property type="term" value="F:DNA-binding transcription factor activity, RNA polymerase II-specific"/>
    <property type="evidence" value="ECO:0007669"/>
    <property type="project" value="InterPro"/>
</dbReference>
<feature type="DNA-binding region" description="Homeobox" evidence="5">
    <location>
        <begin position="136"/>
        <end position="195"/>
    </location>
</feature>
<evidence type="ECO:0000256" key="3">
    <source>
        <dbReference type="ARBA" id="ARBA00023155"/>
    </source>
</evidence>
<evidence type="ECO:0000256" key="5">
    <source>
        <dbReference type="PROSITE-ProRule" id="PRU00108"/>
    </source>
</evidence>
<feature type="compositionally biased region" description="Polar residues" evidence="7">
    <location>
        <begin position="409"/>
        <end position="428"/>
    </location>
</feature>
<evidence type="ECO:0000256" key="7">
    <source>
        <dbReference type="SAM" id="MobiDB-lite"/>
    </source>
</evidence>
<evidence type="ECO:0000259" key="8">
    <source>
        <dbReference type="PROSITE" id="PS50071"/>
    </source>
</evidence>
<dbReference type="PROSITE" id="PS00027">
    <property type="entry name" value="HOMEOBOX_1"/>
    <property type="match status" value="1"/>
</dbReference>
<feature type="region of interest" description="Disordered" evidence="7">
    <location>
        <begin position="188"/>
        <end position="229"/>
    </location>
</feature>
<evidence type="ECO:0000256" key="2">
    <source>
        <dbReference type="ARBA" id="ARBA00023125"/>
    </source>
</evidence>
<sequence>MDTSNLPPLPGLERISSSCSTSSICTTSTMSSSADTTILSDEHVSNLDYLQLSPSESATTGTTKRRKRQNSVMIIKPTRWSPPVCQGQQSQPQNHHHHHHHNDTNNSYNEKNGTNNALSSTAIDTDFKPTFYNPNEVKHRRRISTYQCSVLEEEYQTNTKPTAAKRYQLAEQLDMTPRTVQIWFQNKRAKAKQHHHHQQQQQKNKPVAPSTCHHSTPKTSISTTKSEASSTSLSATMPLDMFTFDDGRLDPVYLIDDHSAATLPSSVSSPSLSKCGTMLPSNEDDHEAAAVAAPMTGVYDTSMMGNHGTTQLAPAAPAPAPEISSPLLPSSETTGICDAFTMWPHPNDAHHNLQSLPPQDTLPQFSSATTSSSSTPLQQQFSSLDLFSVLQPYQQQSHDTMDGIEQGKNMINSSMDPPSSPRTYSISKQNDDEKQQQQQHQQQHCHDCSFDQPFTQKLSTDPGFGTSMVPTWPYMMNQHAIQNDYLDFVLDQDDWMGPFYACA</sequence>